<dbReference type="Pfam" id="PF01850">
    <property type="entry name" value="PIN"/>
    <property type="match status" value="1"/>
</dbReference>
<sequence length="132" mass="15239">MIVIDASALIAFLLREEGWRSIAQYMVQTMSIDHVLKEFYNALWKSINVKKYVSSSDAVKILDLLHSYVDKNMLIEPEELYLNKAFEIALNHNITVYDALYIAQAHHHNKPLLTLDQKQREVANKLGIKTIP</sequence>
<dbReference type="EMBL" id="DTBE01000098">
    <property type="protein sequence ID" value="HGQ59792.1"/>
    <property type="molecule type" value="Genomic_DNA"/>
</dbReference>
<evidence type="ECO:0000256" key="1">
    <source>
        <dbReference type="ARBA" id="ARBA00022842"/>
    </source>
</evidence>
<dbReference type="SUPFAM" id="SSF88723">
    <property type="entry name" value="PIN domain-like"/>
    <property type="match status" value="1"/>
</dbReference>
<proteinExistence type="predicted"/>
<dbReference type="InterPro" id="IPR044153">
    <property type="entry name" value="PIN_Pae0151-like"/>
</dbReference>
<feature type="domain" description="PIN" evidence="2">
    <location>
        <begin position="2"/>
        <end position="124"/>
    </location>
</feature>
<accession>A0A7J3KGU3</accession>
<dbReference type="Gene3D" id="3.40.50.1010">
    <property type="entry name" value="5'-nuclease"/>
    <property type="match status" value="1"/>
</dbReference>
<dbReference type="InterPro" id="IPR051619">
    <property type="entry name" value="TypeII_TA_RNase_PINc/VapC"/>
</dbReference>
<evidence type="ECO:0000313" key="3">
    <source>
        <dbReference type="EMBL" id="HGQ59792.1"/>
    </source>
</evidence>
<dbReference type="AlphaFoldDB" id="A0A7J3KGU3"/>
<organism evidence="3">
    <name type="scientific">Staphylothermus marinus</name>
    <dbReference type="NCBI Taxonomy" id="2280"/>
    <lineage>
        <taxon>Archaea</taxon>
        <taxon>Thermoproteota</taxon>
        <taxon>Thermoprotei</taxon>
        <taxon>Desulfurococcales</taxon>
        <taxon>Desulfurococcaceae</taxon>
        <taxon>Staphylothermus</taxon>
    </lineage>
</organism>
<reference evidence="3" key="1">
    <citation type="journal article" date="2020" name="mSystems">
        <title>Genome- and Community-Level Interaction Insights into Carbon Utilization and Element Cycling Functions of Hydrothermarchaeota in Hydrothermal Sediment.</title>
        <authorList>
            <person name="Zhou Z."/>
            <person name="Liu Y."/>
            <person name="Xu W."/>
            <person name="Pan J."/>
            <person name="Luo Z.H."/>
            <person name="Li M."/>
        </authorList>
    </citation>
    <scope>NUCLEOTIDE SEQUENCE [LARGE SCALE GENOMIC DNA]</scope>
    <source>
        <strain evidence="3">SpSt-638</strain>
    </source>
</reference>
<dbReference type="InterPro" id="IPR002716">
    <property type="entry name" value="PIN_dom"/>
</dbReference>
<dbReference type="PANTHER" id="PTHR35901:SF1">
    <property type="entry name" value="EXONUCLEASE VAPC9"/>
    <property type="match status" value="1"/>
</dbReference>
<protein>
    <submittedName>
        <fullName evidence="3">PIN domain-containing protein</fullName>
    </submittedName>
</protein>
<gene>
    <name evidence="3" type="ORF">ENU09_03665</name>
</gene>
<dbReference type="PANTHER" id="PTHR35901">
    <property type="entry name" value="RIBONUCLEASE VAPC3"/>
    <property type="match status" value="1"/>
</dbReference>
<keyword evidence="1" id="KW-0460">Magnesium</keyword>
<dbReference type="CDD" id="cd09873">
    <property type="entry name" value="PIN_Pae0151-like"/>
    <property type="match status" value="1"/>
</dbReference>
<dbReference type="InterPro" id="IPR029060">
    <property type="entry name" value="PIN-like_dom_sf"/>
</dbReference>
<evidence type="ECO:0000259" key="2">
    <source>
        <dbReference type="Pfam" id="PF01850"/>
    </source>
</evidence>
<name>A0A7J3KGU3_STAMA</name>
<comment type="caution">
    <text evidence="3">The sequence shown here is derived from an EMBL/GenBank/DDBJ whole genome shotgun (WGS) entry which is preliminary data.</text>
</comment>